<proteinExistence type="predicted"/>
<comment type="caution">
    <text evidence="2">The sequence shown here is derived from an EMBL/GenBank/DDBJ whole genome shotgun (WGS) entry which is preliminary data.</text>
</comment>
<evidence type="ECO:0008006" key="4">
    <source>
        <dbReference type="Google" id="ProtNLM"/>
    </source>
</evidence>
<protein>
    <recommendedName>
        <fullName evidence="4">Phage late control D family protein</fullName>
    </recommendedName>
</protein>
<accession>A0ABQ6FGM3</accession>
<dbReference type="Proteomes" id="UP001157167">
    <property type="component" value="Unassembled WGS sequence"/>
</dbReference>
<keyword evidence="1" id="KW-0175">Coiled coil</keyword>
<dbReference type="RefSeq" id="WP_284189982.1">
    <property type="nucleotide sequence ID" value="NZ_BSPX01000156.1"/>
</dbReference>
<dbReference type="EMBL" id="BSPX01000156">
    <property type="protein sequence ID" value="GLT24773.1"/>
    <property type="molecule type" value="Genomic_DNA"/>
</dbReference>
<evidence type="ECO:0000256" key="1">
    <source>
        <dbReference type="SAM" id="Coils"/>
    </source>
</evidence>
<feature type="coiled-coil region" evidence="1">
    <location>
        <begin position="14"/>
        <end position="41"/>
    </location>
</feature>
<sequence length="359" mass="38689">MSDAPLLASARPQIKVDGRRAERLEADLIRLEARADAAGVASLEAVFLNWGSRESGDPVDYVHFHTADIDFGKRLAIAFTTSGQAQTVFDGLITGMGAAFPELRPPELTLLAEDALAGLRYRRRTRLSENQSDGDIASRILSDAGLSPDAGRSGASHVELLQVNEDELSALRSRSGDALISLRDGTAHINEASALTDPPIRLSRENELIRFTVLADLAHQRGEVRVHGYDVAAKEGIHESAGADAIRPEAGPGRLGPEIVTQVFANAADDLHLEAPATGAEARTLAEAALRRRARRFVRGVGVTRGTPQLHVGSKVELVDLGPWFAGTYLVTAVTHRFDQQEGFRTEFEAQRPNLGESS</sequence>
<dbReference type="SUPFAM" id="SSF69279">
    <property type="entry name" value="Phage tail proteins"/>
    <property type="match status" value="1"/>
</dbReference>
<name>A0ABQ6FGM3_9RHOO</name>
<organism evidence="2 3">
    <name type="scientific">Zoogloea oryzae</name>
    <dbReference type="NCBI Taxonomy" id="310767"/>
    <lineage>
        <taxon>Bacteria</taxon>
        <taxon>Pseudomonadati</taxon>
        <taxon>Pseudomonadota</taxon>
        <taxon>Betaproteobacteria</taxon>
        <taxon>Rhodocyclales</taxon>
        <taxon>Zoogloeaceae</taxon>
        <taxon>Zoogloea</taxon>
    </lineage>
</organism>
<gene>
    <name evidence="2" type="ORF">GCM10007933_42700</name>
</gene>
<keyword evidence="3" id="KW-1185">Reference proteome</keyword>
<reference evidence="3" key="1">
    <citation type="journal article" date="2019" name="Int. J. Syst. Evol. Microbiol.">
        <title>The Global Catalogue of Microorganisms (GCM) 10K type strain sequencing project: providing services to taxonomists for standard genome sequencing and annotation.</title>
        <authorList>
            <consortium name="The Broad Institute Genomics Platform"/>
            <consortium name="The Broad Institute Genome Sequencing Center for Infectious Disease"/>
            <person name="Wu L."/>
            <person name="Ma J."/>
        </authorList>
    </citation>
    <scope>NUCLEOTIDE SEQUENCE [LARGE SCALE GENOMIC DNA]</scope>
    <source>
        <strain evidence="3">NBRC 102407</strain>
    </source>
</reference>
<evidence type="ECO:0000313" key="2">
    <source>
        <dbReference type="EMBL" id="GLT24773.1"/>
    </source>
</evidence>
<evidence type="ECO:0000313" key="3">
    <source>
        <dbReference type="Proteomes" id="UP001157167"/>
    </source>
</evidence>